<evidence type="ECO:0000256" key="1">
    <source>
        <dbReference type="SAM" id="Phobius"/>
    </source>
</evidence>
<dbReference type="KEGG" id="mliy:RYJ27_03610"/>
<keyword evidence="3" id="KW-0378">Hydrolase</keyword>
<dbReference type="RefSeq" id="WP_330171390.1">
    <property type="nucleotide sequence ID" value="NZ_CP137080.1"/>
</dbReference>
<dbReference type="GO" id="GO:0004519">
    <property type="term" value="F:endonuclease activity"/>
    <property type="evidence" value="ECO:0007669"/>
    <property type="project" value="UniProtKB-KW"/>
</dbReference>
<dbReference type="Proteomes" id="UP001329313">
    <property type="component" value="Chromosome"/>
</dbReference>
<feature type="transmembrane region" description="Helical" evidence="1">
    <location>
        <begin position="66"/>
        <end position="87"/>
    </location>
</feature>
<evidence type="ECO:0000313" key="4">
    <source>
        <dbReference type="Proteomes" id="UP001329313"/>
    </source>
</evidence>
<keyword evidence="3" id="KW-0255">Endonuclease</keyword>
<reference evidence="3 4" key="1">
    <citation type="submission" date="2023-10" db="EMBL/GenBank/DDBJ databases">
        <title>Y20.</title>
        <authorList>
            <person name="Zhang G."/>
            <person name="Ding Y."/>
        </authorList>
    </citation>
    <scope>NUCLEOTIDE SEQUENCE [LARGE SCALE GENOMIC DNA]</scope>
    <source>
        <strain evidence="3 4">Y20</strain>
    </source>
</reference>
<dbReference type="InterPro" id="IPR036691">
    <property type="entry name" value="Endo/exonu/phosph_ase_sf"/>
</dbReference>
<keyword evidence="1" id="KW-0812">Transmembrane</keyword>
<gene>
    <name evidence="3" type="ORF">RYJ27_03610</name>
</gene>
<evidence type="ECO:0000259" key="2">
    <source>
        <dbReference type="Pfam" id="PF03372"/>
    </source>
</evidence>
<feature type="transmembrane region" description="Helical" evidence="1">
    <location>
        <begin position="7"/>
        <end position="26"/>
    </location>
</feature>
<feature type="transmembrane region" description="Helical" evidence="1">
    <location>
        <begin position="38"/>
        <end position="59"/>
    </location>
</feature>
<feature type="domain" description="Endonuclease/exonuclease/phosphatase" evidence="2">
    <location>
        <begin position="107"/>
        <end position="328"/>
    </location>
</feature>
<evidence type="ECO:0000313" key="3">
    <source>
        <dbReference type="EMBL" id="WOQ70309.1"/>
    </source>
</evidence>
<dbReference type="EMBL" id="CP137080">
    <property type="protein sequence ID" value="WOQ70309.1"/>
    <property type="molecule type" value="Genomic_DNA"/>
</dbReference>
<name>A0AAU0MK19_9MICO</name>
<dbReference type="SUPFAM" id="SSF56219">
    <property type="entry name" value="DNase I-like"/>
    <property type="match status" value="1"/>
</dbReference>
<keyword evidence="3" id="KW-0540">Nuclease</keyword>
<dbReference type="InterPro" id="IPR005135">
    <property type="entry name" value="Endo/exonuclease/phosphatase"/>
</dbReference>
<dbReference type="Pfam" id="PF03372">
    <property type="entry name" value="Exo_endo_phos"/>
    <property type="match status" value="1"/>
</dbReference>
<proteinExistence type="predicted"/>
<accession>A0AAU0MK19</accession>
<protein>
    <submittedName>
        <fullName evidence="3">Endonuclease/exonuclease/phosphatase family protein</fullName>
    </submittedName>
</protein>
<dbReference type="Gene3D" id="3.60.10.10">
    <property type="entry name" value="Endonuclease/exonuclease/phosphatase"/>
    <property type="match status" value="1"/>
</dbReference>
<keyword evidence="4" id="KW-1185">Reference proteome</keyword>
<keyword evidence="1" id="KW-0472">Membrane</keyword>
<organism evidence="3 4">
    <name type="scientific">Microbacterium limosum</name>
    <dbReference type="NCBI Taxonomy" id="3079935"/>
    <lineage>
        <taxon>Bacteria</taxon>
        <taxon>Bacillati</taxon>
        <taxon>Actinomycetota</taxon>
        <taxon>Actinomycetes</taxon>
        <taxon>Micrococcales</taxon>
        <taxon>Microbacteriaceae</taxon>
        <taxon>Microbacterium</taxon>
    </lineage>
</organism>
<keyword evidence="1" id="KW-1133">Transmembrane helix</keyword>
<dbReference type="AlphaFoldDB" id="A0AAU0MK19"/>
<sequence length="339" mass="34794">MLRASGVLLTVLTAIAAAVLTFPGFFRLDQTFPVAQIISFRPLLAVGFGVAAVVFLLLAAARPVRAFALSMVVVLAAAGAANAAVVASRGLGTAELPAATDDSVRVMTWNTAGEATDPALVAQTAVAMGAQIVSLPETTIETGEQVAIAMRELGSPMWAHHVEFGEDSWDAGSTTLLITPDLGDYAVIQSSADGSSNTGVLPSAVAMPVDGEGPIVVAVHAVAPRPAYMQKWRDDLRWLADQCAGDNVIMAGDFNATIDHMARFGVDGGVLGACHDAAADSGNGGVGTWSTDVPALVGAPIDHVLHSSGWRTTGSVVLHSLDGAGSDHRPLVVQLEPTS</sequence>